<organism evidence="2 3">
    <name type="scientific">Didymodactylos carnosus</name>
    <dbReference type="NCBI Taxonomy" id="1234261"/>
    <lineage>
        <taxon>Eukaryota</taxon>
        <taxon>Metazoa</taxon>
        <taxon>Spiralia</taxon>
        <taxon>Gnathifera</taxon>
        <taxon>Rotifera</taxon>
        <taxon>Eurotatoria</taxon>
        <taxon>Bdelloidea</taxon>
        <taxon>Philodinida</taxon>
        <taxon>Philodinidae</taxon>
        <taxon>Didymodactylos</taxon>
    </lineage>
</organism>
<dbReference type="Proteomes" id="UP000677228">
    <property type="component" value="Unassembled WGS sequence"/>
</dbReference>
<evidence type="ECO:0000313" key="2">
    <source>
        <dbReference type="EMBL" id="CAF4383794.1"/>
    </source>
</evidence>
<accession>A0A8S2V7Q1</accession>
<reference evidence="2" key="1">
    <citation type="submission" date="2021-02" db="EMBL/GenBank/DDBJ databases">
        <authorList>
            <person name="Nowell W R."/>
        </authorList>
    </citation>
    <scope>NUCLEOTIDE SEQUENCE</scope>
</reference>
<protein>
    <submittedName>
        <fullName evidence="2">Uncharacterized protein</fullName>
    </submittedName>
</protein>
<gene>
    <name evidence="1" type="ORF">OVA965_LOCUS41110</name>
    <name evidence="2" type="ORF">TMI583_LOCUS42679</name>
</gene>
<dbReference type="EMBL" id="CAJNOK010046450">
    <property type="protein sequence ID" value="CAF1583507.1"/>
    <property type="molecule type" value="Genomic_DNA"/>
</dbReference>
<evidence type="ECO:0000313" key="3">
    <source>
        <dbReference type="Proteomes" id="UP000682733"/>
    </source>
</evidence>
<sequence length="74" mass="8343">LVHVMKEEKGNEHLNGILCLIIGSIKNHNLMVILDEYEAKVVKQTFNNSTIHDQLADLGEVLEENSSVQKTEKV</sequence>
<comment type="caution">
    <text evidence="2">The sequence shown here is derived from an EMBL/GenBank/DDBJ whole genome shotgun (WGS) entry which is preliminary data.</text>
</comment>
<feature type="non-terminal residue" evidence="2">
    <location>
        <position position="1"/>
    </location>
</feature>
<dbReference type="AlphaFoldDB" id="A0A8S2V7Q1"/>
<proteinExistence type="predicted"/>
<dbReference type="EMBL" id="CAJOBA010069609">
    <property type="protein sequence ID" value="CAF4383794.1"/>
    <property type="molecule type" value="Genomic_DNA"/>
</dbReference>
<evidence type="ECO:0000313" key="1">
    <source>
        <dbReference type="EMBL" id="CAF1583507.1"/>
    </source>
</evidence>
<dbReference type="Proteomes" id="UP000682733">
    <property type="component" value="Unassembled WGS sequence"/>
</dbReference>
<name>A0A8S2V7Q1_9BILA</name>